<comment type="cofactor">
    <cofactor evidence="1 15">
        <name>Mg(2+)</name>
        <dbReference type="ChEBI" id="CHEBI:18420"/>
    </cofactor>
</comment>
<feature type="active site" description="Proton acceptor" evidence="15">
    <location>
        <position position="478"/>
    </location>
</feature>
<comment type="catalytic activity">
    <reaction evidence="15">
        <text>(2R,3R)-2,3-dihydroxy-3-methylpentanoate = (S)-3-methyl-2-oxopentanoate + H2O</text>
        <dbReference type="Rhea" id="RHEA:27694"/>
        <dbReference type="ChEBI" id="CHEBI:15377"/>
        <dbReference type="ChEBI" id="CHEBI:35146"/>
        <dbReference type="ChEBI" id="CHEBI:49258"/>
        <dbReference type="EC" id="4.2.1.9"/>
    </reaction>
</comment>
<evidence type="ECO:0000313" key="19">
    <source>
        <dbReference type="Proteomes" id="UP000503222"/>
    </source>
</evidence>
<sequence>MPQNDVSSQLPSRALVEGPARAPARAMLRAAGYGDAEMAKPMVAIINTWSTVTPCNMHLRFLAEHVRRGIEEAGGTPVDFNTIVVTDGISMGTPGMRASLMSREVIADSAELAVQGHMLDGAVFLVGCDKTIPAAAMAAARLDLPSVVLYGGSIMPGHLGDKDLTIQDVFEAVGAHSAGKLDDEGLKAVEKAACPGAGACGGQFTANTMALALSFLGLSPMGLNDIPAVDARKGDAAAEAGKWLVEAVKEGRNARSLITPESLRNAAVAGTATAGSTNLVLHLLAIAREAGIGPDQFNIDIFDEVSRATPVIADLKPGGRYMAPHMTAAGGTPLLGRKLMEAGLITDTPTVTGKSLFDYFRDAEETPGQDVLVSADKPIKARGGFGVLYGNLAPDGCVVKLAGHDKMLFEGPAKVFDGEEACFDAVTHGQIEPGDIVVIRGEGPAGGPGMREMLAITAAIQGRGLGDSVALVTDGRFSGATYGFMVGHVAPEMAKGGPIAKLQTGDLVRIDVEGRKIETDADLASREASPAPVRQNVRGAFVKYARLVGSASDGAVTSAAA</sequence>
<dbReference type="InterPro" id="IPR004404">
    <property type="entry name" value="DihydroxyA_deHydtase"/>
</dbReference>
<dbReference type="InterPro" id="IPR056740">
    <property type="entry name" value="ILV_EDD_C"/>
</dbReference>
<evidence type="ECO:0000256" key="8">
    <source>
        <dbReference type="ARBA" id="ARBA00023014"/>
    </source>
</evidence>
<comment type="subunit">
    <text evidence="15">Homodimer.</text>
</comment>
<feature type="binding site" evidence="15">
    <location>
        <position position="452"/>
    </location>
    <ligand>
        <name>Mg(2+)</name>
        <dbReference type="ChEBI" id="CHEBI:18420"/>
    </ligand>
</feature>
<dbReference type="GO" id="GO:0009097">
    <property type="term" value="P:isoleucine biosynthetic process"/>
    <property type="evidence" value="ECO:0007669"/>
    <property type="project" value="UniProtKB-UniRule"/>
</dbReference>
<evidence type="ECO:0000256" key="12">
    <source>
        <dbReference type="ARBA" id="ARBA00029436"/>
    </source>
</evidence>
<keyword evidence="8 15" id="KW-0411">Iron-sulfur</keyword>
<dbReference type="InterPro" id="IPR037237">
    <property type="entry name" value="IlvD/EDD_N"/>
</dbReference>
<dbReference type="EC" id="4.2.1.9" evidence="14 15"/>
<dbReference type="PROSITE" id="PS00886">
    <property type="entry name" value="ILVD_EDD_1"/>
    <property type="match status" value="1"/>
</dbReference>
<protein>
    <recommendedName>
        <fullName evidence="14 15">Dihydroxy-acid dehydratase</fullName>
        <shortName evidence="15">DAD</shortName>
        <ecNumber evidence="14 15">4.2.1.9</ecNumber>
    </recommendedName>
</protein>
<comment type="caution">
    <text evidence="15">Lacks conserved residue(s) required for the propagation of feature annotation.</text>
</comment>
<dbReference type="GO" id="GO:0004160">
    <property type="term" value="F:dihydroxy-acid dehydratase activity"/>
    <property type="evidence" value="ECO:0007669"/>
    <property type="project" value="UniProtKB-UniRule"/>
</dbReference>
<evidence type="ECO:0000256" key="7">
    <source>
        <dbReference type="ARBA" id="ARBA00023004"/>
    </source>
</evidence>
<dbReference type="UniPathway" id="UPA00047">
    <property type="reaction ID" value="UER00057"/>
</dbReference>
<keyword evidence="6 15" id="KW-0460">Magnesium</keyword>
<comment type="catalytic activity">
    <reaction evidence="11">
        <text>(2R)-2,3-dihydroxy-3-methylbutanoate = 3-methyl-2-oxobutanoate + H2O</text>
        <dbReference type="Rhea" id="RHEA:24809"/>
        <dbReference type="ChEBI" id="CHEBI:11851"/>
        <dbReference type="ChEBI" id="CHEBI:15377"/>
        <dbReference type="ChEBI" id="CHEBI:49072"/>
        <dbReference type="EC" id="4.2.1.9"/>
    </reaction>
    <physiologicalReaction direction="left-to-right" evidence="11">
        <dbReference type="Rhea" id="RHEA:24810"/>
    </physiologicalReaction>
</comment>
<evidence type="ECO:0000256" key="6">
    <source>
        <dbReference type="ARBA" id="ARBA00022842"/>
    </source>
</evidence>
<dbReference type="Pfam" id="PF24877">
    <property type="entry name" value="ILV_EDD_C"/>
    <property type="match status" value="1"/>
</dbReference>
<keyword evidence="7 15" id="KW-0408">Iron</keyword>
<dbReference type="PROSITE" id="PS00887">
    <property type="entry name" value="ILVD_EDD_2"/>
    <property type="match status" value="1"/>
</dbReference>
<evidence type="ECO:0000259" key="17">
    <source>
        <dbReference type="Pfam" id="PF24877"/>
    </source>
</evidence>
<feature type="domain" description="Dihydroxy-acid/6-phosphogluconate dehydratase C-terminal" evidence="17">
    <location>
        <begin position="370"/>
        <end position="555"/>
    </location>
</feature>
<evidence type="ECO:0000256" key="13">
    <source>
        <dbReference type="ARBA" id="ARBA00029437"/>
    </source>
</evidence>
<keyword evidence="9 15" id="KW-0456">Lyase</keyword>
<dbReference type="SUPFAM" id="SSF52016">
    <property type="entry name" value="LeuD/IlvD-like"/>
    <property type="match status" value="1"/>
</dbReference>
<dbReference type="GO" id="GO:0000287">
    <property type="term" value="F:magnesium ion binding"/>
    <property type="evidence" value="ECO:0007669"/>
    <property type="project" value="UniProtKB-UniRule"/>
</dbReference>
<dbReference type="KEGG" id="spii:G7077_04790"/>
<reference evidence="18 19" key="1">
    <citation type="submission" date="2020-03" db="EMBL/GenBank/DDBJ databases">
        <title>Sphingomonas sp. nov., isolated from fish.</title>
        <authorList>
            <person name="Hyun D.-W."/>
            <person name="Bae J.-W."/>
        </authorList>
    </citation>
    <scope>NUCLEOTIDE SEQUENCE [LARGE SCALE GENOMIC DNA]</scope>
    <source>
        <strain evidence="18 19">HDW15B</strain>
    </source>
</reference>
<dbReference type="GO" id="GO:0051537">
    <property type="term" value="F:2 iron, 2 sulfur cluster binding"/>
    <property type="evidence" value="ECO:0007669"/>
    <property type="project" value="UniProtKB-UniRule"/>
</dbReference>
<evidence type="ECO:0000256" key="2">
    <source>
        <dbReference type="ARBA" id="ARBA00006486"/>
    </source>
</evidence>
<feature type="modified residue" description="N6-carboxylysine" evidence="15">
    <location>
        <position position="130"/>
    </location>
</feature>
<dbReference type="SUPFAM" id="SSF143975">
    <property type="entry name" value="IlvD/EDD N-terminal domain-like"/>
    <property type="match status" value="1"/>
</dbReference>
<comment type="cofactor">
    <cofactor evidence="15">
        <name>[2Fe-2S] cluster</name>
        <dbReference type="ChEBI" id="CHEBI:190135"/>
    </cofactor>
    <text evidence="15">Binds 1 [2Fe-2S] cluster per subunit. This cluster acts as a Lewis acid cofactor.</text>
</comment>
<evidence type="ECO:0000256" key="4">
    <source>
        <dbReference type="ARBA" id="ARBA00022714"/>
    </source>
</evidence>
<keyword evidence="3 15" id="KW-0028">Amino-acid biosynthesis</keyword>
<keyword evidence="19" id="KW-1185">Reference proteome</keyword>
<keyword evidence="5 15" id="KW-0479">Metal-binding</keyword>
<keyword evidence="4 15" id="KW-0001">2Fe-2S</keyword>
<feature type="binding site" evidence="15">
    <location>
        <position position="129"/>
    </location>
    <ligand>
        <name>Mg(2+)</name>
        <dbReference type="ChEBI" id="CHEBI:18420"/>
    </ligand>
</feature>
<dbReference type="InterPro" id="IPR042096">
    <property type="entry name" value="Dihydro-acid_dehy_C"/>
</dbReference>
<evidence type="ECO:0000256" key="3">
    <source>
        <dbReference type="ARBA" id="ARBA00022605"/>
    </source>
</evidence>
<dbReference type="EMBL" id="CP049869">
    <property type="protein sequence ID" value="QIK78318.1"/>
    <property type="molecule type" value="Genomic_DNA"/>
</dbReference>
<dbReference type="FunFam" id="3.50.30.80:FF:000001">
    <property type="entry name" value="Dihydroxy-acid dehydratase"/>
    <property type="match status" value="1"/>
</dbReference>
<dbReference type="UniPathway" id="UPA00049">
    <property type="reaction ID" value="UER00061"/>
</dbReference>
<comment type="pathway">
    <text evidence="12 15">Amino-acid biosynthesis; L-valine biosynthesis; L-valine from pyruvate: step 3/4.</text>
</comment>
<dbReference type="InterPro" id="IPR050165">
    <property type="entry name" value="DHAD_IlvD/Edd"/>
</dbReference>
<dbReference type="PANTHER" id="PTHR21000">
    <property type="entry name" value="DIHYDROXY-ACID DEHYDRATASE DAD"/>
    <property type="match status" value="1"/>
</dbReference>
<gene>
    <name evidence="15" type="primary">ilvD</name>
    <name evidence="18" type="ORF">G7077_04790</name>
</gene>
<evidence type="ECO:0000259" key="16">
    <source>
        <dbReference type="Pfam" id="PF00920"/>
    </source>
</evidence>
<feature type="binding site" description="via carbamate group" evidence="15">
    <location>
        <position position="130"/>
    </location>
    <ligand>
        <name>Mg(2+)</name>
        <dbReference type="ChEBI" id="CHEBI:18420"/>
    </ligand>
</feature>
<dbReference type="InterPro" id="IPR000581">
    <property type="entry name" value="ILV_EDD_N"/>
</dbReference>
<dbReference type="Pfam" id="PF00920">
    <property type="entry name" value="ILVD_EDD_N"/>
    <property type="match status" value="1"/>
</dbReference>
<evidence type="ECO:0000256" key="9">
    <source>
        <dbReference type="ARBA" id="ARBA00023239"/>
    </source>
</evidence>
<dbReference type="GO" id="GO:0009099">
    <property type="term" value="P:L-valine biosynthetic process"/>
    <property type="evidence" value="ECO:0007669"/>
    <property type="project" value="UniProtKB-UniRule"/>
</dbReference>
<name>A0A6G7YNJ9_9SPHN</name>
<dbReference type="RefSeq" id="WP_166410711.1">
    <property type="nucleotide sequence ID" value="NZ_CP049869.1"/>
</dbReference>
<evidence type="ECO:0000256" key="1">
    <source>
        <dbReference type="ARBA" id="ARBA00001946"/>
    </source>
</evidence>
<keyword evidence="10 15" id="KW-0100">Branched-chain amino acid biosynthesis</keyword>
<dbReference type="AlphaFoldDB" id="A0A6G7YNJ9"/>
<comment type="similarity">
    <text evidence="2 15">Belongs to the IlvD/Edd family.</text>
</comment>
<evidence type="ECO:0000256" key="5">
    <source>
        <dbReference type="ARBA" id="ARBA00022723"/>
    </source>
</evidence>
<feature type="domain" description="Dihydroxy-acid/6-phosphogluconate dehydratase N-terminal" evidence="16">
    <location>
        <begin position="40"/>
        <end position="356"/>
    </location>
</feature>
<dbReference type="Proteomes" id="UP000503222">
    <property type="component" value="Chromosome"/>
</dbReference>
<comment type="pathway">
    <text evidence="13 15">Amino-acid biosynthesis; L-isoleucine biosynthesis; L-isoleucine from 2-oxobutanoate: step 3/4.</text>
</comment>
<evidence type="ECO:0000256" key="15">
    <source>
        <dbReference type="HAMAP-Rule" id="MF_00012"/>
    </source>
</evidence>
<evidence type="ECO:0000256" key="10">
    <source>
        <dbReference type="ARBA" id="ARBA00023304"/>
    </source>
</evidence>
<dbReference type="HAMAP" id="MF_00012">
    <property type="entry name" value="IlvD"/>
    <property type="match status" value="1"/>
</dbReference>
<dbReference type="PANTHER" id="PTHR21000:SF5">
    <property type="entry name" value="DIHYDROXY-ACID DEHYDRATASE, MITOCHONDRIAL"/>
    <property type="match status" value="1"/>
</dbReference>
<feature type="binding site" evidence="15">
    <location>
        <position position="87"/>
    </location>
    <ligand>
        <name>Mg(2+)</name>
        <dbReference type="ChEBI" id="CHEBI:18420"/>
    </ligand>
</feature>
<evidence type="ECO:0000256" key="14">
    <source>
        <dbReference type="ARBA" id="ARBA00029490"/>
    </source>
</evidence>
<evidence type="ECO:0000313" key="18">
    <source>
        <dbReference type="EMBL" id="QIK78318.1"/>
    </source>
</evidence>
<comment type="function">
    <text evidence="15">Functions in the biosynthesis of branched-chain amino acids. Catalyzes the dehydration of (2R,3R)-2,3-dihydroxy-3-methylpentanoate (2,3-dihydroxy-3-methylvalerate) into 2-oxo-3-methylpentanoate (2-oxo-3-methylvalerate) and of (2R)-2,3-dihydroxy-3-methylbutanoate (2,3-dihydroxyisovalerate) into 2-oxo-3-methylbutanoate (2-oxoisovalerate), the penultimate precursor to L-isoleucine and L-valine, respectively.</text>
</comment>
<proteinExistence type="inferred from homology"/>
<dbReference type="Gene3D" id="3.50.30.80">
    <property type="entry name" value="IlvD/EDD C-terminal domain-like"/>
    <property type="match status" value="1"/>
</dbReference>
<dbReference type="NCBIfam" id="NF002068">
    <property type="entry name" value="PRK00911.1"/>
    <property type="match status" value="1"/>
</dbReference>
<organism evidence="18 19">
    <name type="scientific">Sphingomonas piscis</name>
    <dbReference type="NCBI Taxonomy" id="2714943"/>
    <lineage>
        <taxon>Bacteria</taxon>
        <taxon>Pseudomonadati</taxon>
        <taxon>Pseudomonadota</taxon>
        <taxon>Alphaproteobacteria</taxon>
        <taxon>Sphingomonadales</taxon>
        <taxon>Sphingomonadaceae</taxon>
        <taxon>Sphingomonas</taxon>
    </lineage>
</organism>
<accession>A0A6G7YNJ9</accession>
<dbReference type="InterPro" id="IPR020558">
    <property type="entry name" value="DiOHA_6PGluconate_deHydtase_CS"/>
</dbReference>
<feature type="binding site" evidence="15">
    <location>
        <position position="55"/>
    </location>
    <ligand>
        <name>[2Fe-2S] cluster</name>
        <dbReference type="ChEBI" id="CHEBI:190135"/>
    </ligand>
</feature>
<evidence type="ECO:0000256" key="11">
    <source>
        <dbReference type="ARBA" id="ARBA00029304"/>
    </source>
</evidence>